<sequence length="87" mass="9443">MDLCTPVGVCFADPICNVMGVTTREPAVRYCIWECGSVGIRVSHSPVGLTEYAIKLQRHAEGCGDAVDTITVGHNLFFYTPPEPTVE</sequence>
<organism evidence="1 2">
    <name type="scientific">Zalaria obscura</name>
    <dbReference type="NCBI Taxonomy" id="2024903"/>
    <lineage>
        <taxon>Eukaryota</taxon>
        <taxon>Fungi</taxon>
        <taxon>Dikarya</taxon>
        <taxon>Ascomycota</taxon>
        <taxon>Pezizomycotina</taxon>
        <taxon>Dothideomycetes</taxon>
        <taxon>Dothideomycetidae</taxon>
        <taxon>Dothideales</taxon>
        <taxon>Zalariaceae</taxon>
        <taxon>Zalaria</taxon>
    </lineage>
</organism>
<evidence type="ECO:0000313" key="2">
    <source>
        <dbReference type="Proteomes" id="UP001320706"/>
    </source>
</evidence>
<proteinExistence type="predicted"/>
<protein>
    <submittedName>
        <fullName evidence="1">Uncharacterized protein</fullName>
    </submittedName>
</protein>
<keyword evidence="2" id="KW-1185">Reference proteome</keyword>
<comment type="caution">
    <text evidence="1">The sequence shown here is derived from an EMBL/GenBank/DDBJ whole genome shotgun (WGS) entry which is preliminary data.</text>
</comment>
<reference evidence="1" key="1">
    <citation type="submission" date="2024-02" db="EMBL/GenBank/DDBJ databases">
        <title>Metagenome Assembled Genome of Zalaria obscura JY119.</title>
        <authorList>
            <person name="Vighnesh L."/>
            <person name="Jagadeeshwari U."/>
            <person name="Venkata Ramana C."/>
            <person name="Sasikala C."/>
        </authorList>
    </citation>
    <scope>NUCLEOTIDE SEQUENCE</scope>
    <source>
        <strain evidence="1">JY119</strain>
    </source>
</reference>
<dbReference type="EMBL" id="JAMKPW020000007">
    <property type="protein sequence ID" value="KAK8216772.1"/>
    <property type="molecule type" value="Genomic_DNA"/>
</dbReference>
<gene>
    <name evidence="1" type="ORF">M8818_001735</name>
</gene>
<evidence type="ECO:0000313" key="1">
    <source>
        <dbReference type="EMBL" id="KAK8216772.1"/>
    </source>
</evidence>
<accession>A0ACC3SL57</accession>
<name>A0ACC3SL57_9PEZI</name>
<dbReference type="Proteomes" id="UP001320706">
    <property type="component" value="Unassembled WGS sequence"/>
</dbReference>